<dbReference type="InterPro" id="IPR015425">
    <property type="entry name" value="FH2_Formin"/>
</dbReference>
<dbReference type="PANTHER" id="PTHR45733:SF8">
    <property type="entry name" value="FORMIN-J"/>
    <property type="match status" value="1"/>
</dbReference>
<accession>A0AAN8W2W9</accession>
<keyword evidence="4" id="KW-1185">Reference proteome</keyword>
<sequence>MNKPDYLRSFQQLKLIACSHFDLIMVLADKLPELLGFSKDLASLEPASKIQLKVLAEEMQAISKGLEKVLQELSLSENDGPVSENFRKALKEFLHYAEAEVRSLASLYSGVGRNVDALIVYFGEDPAKCPFEHVVSTLLNFVRLFNRAHEENCKQLELERKKANKEDSTEKLKKTPLQILEHLEHMPIKSGING</sequence>
<evidence type="ECO:0000259" key="2">
    <source>
        <dbReference type="PROSITE" id="PS51444"/>
    </source>
</evidence>
<dbReference type="Gene3D" id="1.20.58.2220">
    <property type="entry name" value="Formin, FH2 domain"/>
    <property type="match status" value="1"/>
</dbReference>
<comment type="caution">
    <text evidence="3">The sequence shown here is derived from an EMBL/GenBank/DDBJ whole genome shotgun (WGS) entry which is preliminary data.</text>
</comment>
<evidence type="ECO:0000313" key="3">
    <source>
        <dbReference type="EMBL" id="KAK6942289.1"/>
    </source>
</evidence>
<proteinExistence type="inferred from homology"/>
<organism evidence="3 4">
    <name type="scientific">Dillenia turbinata</name>
    <dbReference type="NCBI Taxonomy" id="194707"/>
    <lineage>
        <taxon>Eukaryota</taxon>
        <taxon>Viridiplantae</taxon>
        <taxon>Streptophyta</taxon>
        <taxon>Embryophyta</taxon>
        <taxon>Tracheophyta</taxon>
        <taxon>Spermatophyta</taxon>
        <taxon>Magnoliopsida</taxon>
        <taxon>eudicotyledons</taxon>
        <taxon>Gunneridae</taxon>
        <taxon>Pentapetalae</taxon>
        <taxon>Dilleniales</taxon>
        <taxon>Dilleniaceae</taxon>
        <taxon>Dillenia</taxon>
    </lineage>
</organism>
<dbReference type="Proteomes" id="UP001370490">
    <property type="component" value="Unassembled WGS sequence"/>
</dbReference>
<dbReference type="SUPFAM" id="SSF101447">
    <property type="entry name" value="Formin homology 2 domain (FH2 domain)"/>
    <property type="match status" value="1"/>
</dbReference>
<comment type="similarity">
    <text evidence="1">Belongs to the formin-like family. Class-II subfamily.</text>
</comment>
<feature type="domain" description="FH2" evidence="2">
    <location>
        <begin position="1"/>
        <end position="171"/>
    </location>
</feature>
<dbReference type="PANTHER" id="PTHR45733">
    <property type="entry name" value="FORMIN-J"/>
    <property type="match status" value="1"/>
</dbReference>
<dbReference type="EMBL" id="JBAMMX010000004">
    <property type="protein sequence ID" value="KAK6942289.1"/>
    <property type="molecule type" value="Genomic_DNA"/>
</dbReference>
<gene>
    <name evidence="3" type="ORF">RJ641_027666</name>
</gene>
<reference evidence="3 4" key="1">
    <citation type="submission" date="2023-12" db="EMBL/GenBank/DDBJ databases">
        <title>A high-quality genome assembly for Dillenia turbinata (Dilleniales).</title>
        <authorList>
            <person name="Chanderbali A."/>
        </authorList>
    </citation>
    <scope>NUCLEOTIDE SEQUENCE [LARGE SCALE GENOMIC DNA]</scope>
    <source>
        <strain evidence="3">LSX21</strain>
        <tissue evidence="3">Leaf</tissue>
    </source>
</reference>
<dbReference type="Pfam" id="PF02181">
    <property type="entry name" value="FH2"/>
    <property type="match status" value="1"/>
</dbReference>
<protein>
    <submittedName>
        <fullName evidence="3">Formin, FH2 domain</fullName>
    </submittedName>
</protein>
<dbReference type="InterPro" id="IPR051144">
    <property type="entry name" value="Formin_homology_domain"/>
</dbReference>
<dbReference type="PROSITE" id="PS51444">
    <property type="entry name" value="FH2"/>
    <property type="match status" value="1"/>
</dbReference>
<dbReference type="AlphaFoldDB" id="A0AAN8W2W9"/>
<evidence type="ECO:0000256" key="1">
    <source>
        <dbReference type="ARBA" id="ARBA00006468"/>
    </source>
</evidence>
<evidence type="ECO:0000313" key="4">
    <source>
        <dbReference type="Proteomes" id="UP001370490"/>
    </source>
</evidence>
<dbReference type="InterPro" id="IPR042201">
    <property type="entry name" value="FH2_Formin_sf"/>
</dbReference>
<name>A0AAN8W2W9_9MAGN</name>